<dbReference type="EMBL" id="VCEB01000007">
    <property type="protein sequence ID" value="KAB0375027.1"/>
    <property type="molecule type" value="Genomic_DNA"/>
</dbReference>
<organism evidence="1 2">
    <name type="scientific">Muntiacus reevesi</name>
    <name type="common">Reeves' muntjac</name>
    <name type="synonym">Cervus reevesi</name>
    <dbReference type="NCBI Taxonomy" id="9886"/>
    <lineage>
        <taxon>Eukaryota</taxon>
        <taxon>Metazoa</taxon>
        <taxon>Chordata</taxon>
        <taxon>Craniata</taxon>
        <taxon>Vertebrata</taxon>
        <taxon>Euteleostomi</taxon>
        <taxon>Mammalia</taxon>
        <taxon>Eutheria</taxon>
        <taxon>Laurasiatheria</taxon>
        <taxon>Artiodactyla</taxon>
        <taxon>Ruminantia</taxon>
        <taxon>Pecora</taxon>
        <taxon>Cervidae</taxon>
        <taxon>Muntiacinae</taxon>
        <taxon>Muntiacus</taxon>
    </lineage>
</organism>
<accession>A0A5N3XM80</accession>
<dbReference type="AlphaFoldDB" id="A0A5N3XM80"/>
<dbReference type="Proteomes" id="UP000326062">
    <property type="component" value="Chromosome 8"/>
</dbReference>
<keyword evidence="2" id="KW-1185">Reference proteome</keyword>
<evidence type="ECO:0000313" key="1">
    <source>
        <dbReference type="EMBL" id="KAB0375027.1"/>
    </source>
</evidence>
<gene>
    <name evidence="1" type="ORF">FD755_013519</name>
</gene>
<protein>
    <submittedName>
        <fullName evidence="1">Uncharacterized protein</fullName>
    </submittedName>
</protein>
<comment type="caution">
    <text evidence="1">The sequence shown here is derived from an EMBL/GenBank/DDBJ whole genome shotgun (WGS) entry which is preliminary data.</text>
</comment>
<reference evidence="1 2" key="1">
    <citation type="submission" date="2019-06" db="EMBL/GenBank/DDBJ databases">
        <title>Discovery of a novel chromosome fission-fusion reversal in muntjac.</title>
        <authorList>
            <person name="Mudd A.B."/>
            <person name="Bredeson J.V."/>
            <person name="Baum R."/>
            <person name="Hockemeyer D."/>
            <person name="Rokhsar D.S."/>
        </authorList>
    </citation>
    <scope>NUCLEOTIDE SEQUENCE [LARGE SCALE GENOMIC DNA]</scope>
    <source>
        <strain evidence="1">UCam_UCB_Mr</strain>
        <tissue evidence="1">Fibroblast cell line</tissue>
    </source>
</reference>
<evidence type="ECO:0000313" key="2">
    <source>
        <dbReference type="Proteomes" id="UP000326062"/>
    </source>
</evidence>
<name>A0A5N3XM80_MUNRE</name>
<sequence length="115" mass="13112">MLTDCPNMLESWCLTYDLLENIYTDTLLQMNPYMGFNESKHPCLVSDFREEASRFVLSLSIPIFSALYMLYGEGNGNPLQYSCLENPMDRGAWRATLHGVTRVGHDLATKPPPYI</sequence>
<proteinExistence type="predicted"/>